<reference evidence="1" key="1">
    <citation type="submission" date="2023-02" db="EMBL/GenBank/DDBJ databases">
        <title>Genome of toxic invasive species Heracleum sosnowskyi carries increased number of genes despite the absence of recent whole-genome duplications.</title>
        <authorList>
            <person name="Schelkunov M."/>
            <person name="Shtratnikova V."/>
            <person name="Makarenko M."/>
            <person name="Klepikova A."/>
            <person name="Omelchenko D."/>
            <person name="Novikova G."/>
            <person name="Obukhova E."/>
            <person name="Bogdanov V."/>
            <person name="Penin A."/>
            <person name="Logacheva M."/>
        </authorList>
    </citation>
    <scope>NUCLEOTIDE SEQUENCE</scope>
    <source>
        <strain evidence="1">Hsosn_3</strain>
        <tissue evidence="1">Leaf</tissue>
    </source>
</reference>
<dbReference type="Proteomes" id="UP001237642">
    <property type="component" value="Unassembled WGS sequence"/>
</dbReference>
<gene>
    <name evidence="1" type="ORF">POM88_042792</name>
</gene>
<sequence length="180" mass="21142">MSLTILEWRERQTTRKMKNEAPPSCVNNCMQRVREEEAIKLFERKIRDRYECVEKTFSNEFIFKLKRINITSQFYFSAPLIRQLSIVTPELLKSVLGALVELIEYEFSDIYPSGCAGLAYLCEGREEMIEKENFEHFIERLLSFNAHNFFYSKEFARVAALGSIVRWGSDDVIDQVRLSS</sequence>
<dbReference type="AlphaFoldDB" id="A0AAD8MAZ2"/>
<evidence type="ECO:0000313" key="2">
    <source>
        <dbReference type="Proteomes" id="UP001237642"/>
    </source>
</evidence>
<reference evidence="1" key="2">
    <citation type="submission" date="2023-05" db="EMBL/GenBank/DDBJ databases">
        <authorList>
            <person name="Schelkunov M.I."/>
        </authorList>
    </citation>
    <scope>NUCLEOTIDE SEQUENCE</scope>
    <source>
        <strain evidence="1">Hsosn_3</strain>
        <tissue evidence="1">Leaf</tissue>
    </source>
</reference>
<comment type="caution">
    <text evidence="1">The sequence shown here is derived from an EMBL/GenBank/DDBJ whole genome shotgun (WGS) entry which is preliminary data.</text>
</comment>
<evidence type="ECO:0000313" key="1">
    <source>
        <dbReference type="EMBL" id="KAK1367231.1"/>
    </source>
</evidence>
<dbReference type="EMBL" id="JAUIZM010000009">
    <property type="protein sequence ID" value="KAK1367231.1"/>
    <property type="molecule type" value="Genomic_DNA"/>
</dbReference>
<protein>
    <submittedName>
        <fullName evidence="1">Uncharacterized protein</fullName>
    </submittedName>
</protein>
<organism evidence="1 2">
    <name type="scientific">Heracleum sosnowskyi</name>
    <dbReference type="NCBI Taxonomy" id="360622"/>
    <lineage>
        <taxon>Eukaryota</taxon>
        <taxon>Viridiplantae</taxon>
        <taxon>Streptophyta</taxon>
        <taxon>Embryophyta</taxon>
        <taxon>Tracheophyta</taxon>
        <taxon>Spermatophyta</taxon>
        <taxon>Magnoliopsida</taxon>
        <taxon>eudicotyledons</taxon>
        <taxon>Gunneridae</taxon>
        <taxon>Pentapetalae</taxon>
        <taxon>asterids</taxon>
        <taxon>campanulids</taxon>
        <taxon>Apiales</taxon>
        <taxon>Apiaceae</taxon>
        <taxon>Apioideae</taxon>
        <taxon>apioid superclade</taxon>
        <taxon>Tordylieae</taxon>
        <taxon>Tordyliinae</taxon>
        <taxon>Heracleum</taxon>
    </lineage>
</organism>
<keyword evidence="2" id="KW-1185">Reference proteome</keyword>
<proteinExistence type="predicted"/>
<accession>A0AAD8MAZ2</accession>
<name>A0AAD8MAZ2_9APIA</name>